<name>A0A7S0Y913_9STRA</name>
<reference evidence="3" key="1">
    <citation type="submission" date="2021-01" db="EMBL/GenBank/DDBJ databases">
        <authorList>
            <person name="Corre E."/>
            <person name="Pelletier E."/>
            <person name="Niang G."/>
            <person name="Scheremetjew M."/>
            <person name="Finn R."/>
            <person name="Kale V."/>
            <person name="Holt S."/>
            <person name="Cochrane G."/>
            <person name="Meng A."/>
            <person name="Brown T."/>
            <person name="Cohen L."/>
        </authorList>
    </citation>
    <scope>NUCLEOTIDE SEQUENCE</scope>
    <source>
        <strain evidence="3">UNC1205</strain>
    </source>
</reference>
<accession>A0A7S0Y913</accession>
<evidence type="ECO:0000256" key="2">
    <source>
        <dbReference type="SAM" id="SignalP"/>
    </source>
</evidence>
<organism evidence="3">
    <name type="scientific">Pseudo-nitzschia delicatissima</name>
    <dbReference type="NCBI Taxonomy" id="44447"/>
    <lineage>
        <taxon>Eukaryota</taxon>
        <taxon>Sar</taxon>
        <taxon>Stramenopiles</taxon>
        <taxon>Ochrophyta</taxon>
        <taxon>Bacillariophyta</taxon>
        <taxon>Bacillariophyceae</taxon>
        <taxon>Bacillariophycidae</taxon>
        <taxon>Bacillariales</taxon>
        <taxon>Bacillariaceae</taxon>
        <taxon>Pseudo-nitzschia</taxon>
    </lineage>
</organism>
<keyword evidence="2" id="KW-0732">Signal</keyword>
<evidence type="ECO:0000256" key="1">
    <source>
        <dbReference type="SAM" id="Phobius"/>
    </source>
</evidence>
<dbReference type="EMBL" id="HBFL01005004">
    <property type="protein sequence ID" value="CAD8763559.1"/>
    <property type="molecule type" value="Transcribed_RNA"/>
</dbReference>
<feature type="signal peptide" evidence="2">
    <location>
        <begin position="1"/>
        <end position="24"/>
    </location>
</feature>
<feature type="chain" id="PRO_5031109537" evidence="2">
    <location>
        <begin position="25"/>
        <end position="141"/>
    </location>
</feature>
<gene>
    <name evidence="3" type="ORF">PDEL1432_LOCUS3600</name>
</gene>
<keyword evidence="1" id="KW-0472">Membrane</keyword>
<evidence type="ECO:0000313" key="3">
    <source>
        <dbReference type="EMBL" id="CAD8763559.1"/>
    </source>
</evidence>
<sequence>MTTFSMYHLAITMMMAMLLSSSHGFHTPSAMPPVARLAQKSSTTTSLMIFGGNKKNKDEDTFIAGKKMSVARRKELGVNDDEEEYDLGMALDNSTDPLITKIIAGSLIVSILTLLIFGLVIPATTDYGDGVCNPLLTAGRC</sequence>
<dbReference type="AlphaFoldDB" id="A0A7S0Y913"/>
<keyword evidence="1" id="KW-0812">Transmembrane</keyword>
<feature type="transmembrane region" description="Helical" evidence="1">
    <location>
        <begin position="98"/>
        <end position="121"/>
    </location>
</feature>
<proteinExistence type="predicted"/>
<protein>
    <submittedName>
        <fullName evidence="3">Uncharacterized protein</fullName>
    </submittedName>
</protein>
<keyword evidence="1" id="KW-1133">Transmembrane helix</keyword>